<protein>
    <submittedName>
        <fullName evidence="2">Uncharacterized protein</fullName>
    </submittedName>
</protein>
<evidence type="ECO:0000313" key="2">
    <source>
        <dbReference type="EMBL" id="KNE99609.1"/>
    </source>
</evidence>
<sequence length="108" mass="11976">MSSGRHSRWDAPAPDGTADQRSCASPGNYPATGLRCDLMCPVGRCFDGHPTGGYPLSCRIHMGGAWHRGAHRQLDQWRHNAIPVMAEDSVPFQTDHMMYKSCPFPDLH</sequence>
<name>A0A0L0VKT6_9BASI</name>
<proteinExistence type="predicted"/>
<organism evidence="2 3">
    <name type="scientific">Puccinia striiformis f. sp. tritici PST-78</name>
    <dbReference type="NCBI Taxonomy" id="1165861"/>
    <lineage>
        <taxon>Eukaryota</taxon>
        <taxon>Fungi</taxon>
        <taxon>Dikarya</taxon>
        <taxon>Basidiomycota</taxon>
        <taxon>Pucciniomycotina</taxon>
        <taxon>Pucciniomycetes</taxon>
        <taxon>Pucciniales</taxon>
        <taxon>Pucciniaceae</taxon>
        <taxon>Puccinia</taxon>
    </lineage>
</organism>
<accession>A0A0L0VKT6</accession>
<reference evidence="3" key="1">
    <citation type="submission" date="2014-03" db="EMBL/GenBank/DDBJ databases">
        <title>The Genome Sequence of Puccinia striiformis f. sp. tritici PST-78.</title>
        <authorList>
            <consortium name="The Broad Institute Genome Sequencing Platform"/>
            <person name="Cuomo C."/>
            <person name="Hulbert S."/>
            <person name="Chen X."/>
            <person name="Walker B."/>
            <person name="Young S.K."/>
            <person name="Zeng Q."/>
            <person name="Gargeya S."/>
            <person name="Fitzgerald M."/>
            <person name="Haas B."/>
            <person name="Abouelleil A."/>
            <person name="Alvarado L."/>
            <person name="Arachchi H.M."/>
            <person name="Berlin A.M."/>
            <person name="Chapman S.B."/>
            <person name="Goldberg J."/>
            <person name="Griggs A."/>
            <person name="Gujja S."/>
            <person name="Hansen M."/>
            <person name="Howarth C."/>
            <person name="Imamovic A."/>
            <person name="Larimer J."/>
            <person name="McCowan C."/>
            <person name="Montmayeur A."/>
            <person name="Murphy C."/>
            <person name="Neiman D."/>
            <person name="Pearson M."/>
            <person name="Priest M."/>
            <person name="Roberts A."/>
            <person name="Saif S."/>
            <person name="Shea T."/>
            <person name="Sisk P."/>
            <person name="Sykes S."/>
            <person name="Wortman J."/>
            <person name="Nusbaum C."/>
            <person name="Birren B."/>
        </authorList>
    </citation>
    <scope>NUCLEOTIDE SEQUENCE [LARGE SCALE GENOMIC DNA]</scope>
    <source>
        <strain evidence="3">race PST-78</strain>
    </source>
</reference>
<dbReference type="Proteomes" id="UP000054564">
    <property type="component" value="Unassembled WGS sequence"/>
</dbReference>
<evidence type="ECO:0000256" key="1">
    <source>
        <dbReference type="SAM" id="MobiDB-lite"/>
    </source>
</evidence>
<feature type="region of interest" description="Disordered" evidence="1">
    <location>
        <begin position="1"/>
        <end position="24"/>
    </location>
</feature>
<dbReference type="AlphaFoldDB" id="A0A0L0VKT6"/>
<comment type="caution">
    <text evidence="2">The sequence shown here is derived from an EMBL/GenBank/DDBJ whole genome shotgun (WGS) entry which is preliminary data.</text>
</comment>
<keyword evidence="3" id="KW-1185">Reference proteome</keyword>
<dbReference type="EMBL" id="AJIL01000044">
    <property type="protein sequence ID" value="KNE99609.1"/>
    <property type="molecule type" value="Genomic_DNA"/>
</dbReference>
<evidence type="ECO:0000313" key="3">
    <source>
        <dbReference type="Proteomes" id="UP000054564"/>
    </source>
</evidence>
<gene>
    <name evidence="2" type="ORF">PSTG_07102</name>
</gene>